<feature type="region of interest" description="Disordered" evidence="1">
    <location>
        <begin position="119"/>
        <end position="149"/>
    </location>
</feature>
<accession>A0A813FJN6</accession>
<keyword evidence="3" id="KW-1185">Reference proteome</keyword>
<protein>
    <submittedName>
        <fullName evidence="2">Uncharacterized protein</fullName>
    </submittedName>
</protein>
<dbReference type="Proteomes" id="UP000654075">
    <property type="component" value="Unassembled WGS sequence"/>
</dbReference>
<proteinExistence type="predicted"/>
<feature type="non-terminal residue" evidence="2">
    <location>
        <position position="1"/>
    </location>
</feature>
<gene>
    <name evidence="2" type="ORF">PGLA1383_LOCUS28415</name>
</gene>
<evidence type="ECO:0000313" key="3">
    <source>
        <dbReference type="Proteomes" id="UP000654075"/>
    </source>
</evidence>
<feature type="compositionally biased region" description="Basic residues" evidence="1">
    <location>
        <begin position="140"/>
        <end position="149"/>
    </location>
</feature>
<evidence type="ECO:0000313" key="2">
    <source>
        <dbReference type="EMBL" id="CAE8610601.1"/>
    </source>
</evidence>
<sequence>IMCVGETLVIEVPQTDEGGDFRYVANAYMDKSDVLSKPVNEIIEAKKAKKKSKAPGAEPDPLLQLTFVALKEGKCVLFVDVSWEDQEEKLCLKHSLTTPCAENTIARIGAIEVEVQKPTGKQDKGSFQWWNGEKWSNKKGPAKKKGKKK</sequence>
<dbReference type="EMBL" id="CAJNNV010024774">
    <property type="protein sequence ID" value="CAE8610601.1"/>
    <property type="molecule type" value="Genomic_DNA"/>
</dbReference>
<evidence type="ECO:0000256" key="1">
    <source>
        <dbReference type="SAM" id="MobiDB-lite"/>
    </source>
</evidence>
<comment type="caution">
    <text evidence="2">The sequence shown here is derived from an EMBL/GenBank/DDBJ whole genome shotgun (WGS) entry which is preliminary data.</text>
</comment>
<name>A0A813FJN6_POLGL</name>
<dbReference type="AlphaFoldDB" id="A0A813FJN6"/>
<organism evidence="2 3">
    <name type="scientific">Polarella glacialis</name>
    <name type="common">Dinoflagellate</name>
    <dbReference type="NCBI Taxonomy" id="89957"/>
    <lineage>
        <taxon>Eukaryota</taxon>
        <taxon>Sar</taxon>
        <taxon>Alveolata</taxon>
        <taxon>Dinophyceae</taxon>
        <taxon>Suessiales</taxon>
        <taxon>Suessiaceae</taxon>
        <taxon>Polarella</taxon>
    </lineage>
</organism>
<dbReference type="OrthoDB" id="439398at2759"/>
<reference evidence="2" key="1">
    <citation type="submission" date="2021-02" db="EMBL/GenBank/DDBJ databases">
        <authorList>
            <person name="Dougan E. K."/>
            <person name="Rhodes N."/>
            <person name="Thang M."/>
            <person name="Chan C."/>
        </authorList>
    </citation>
    <scope>NUCLEOTIDE SEQUENCE</scope>
</reference>